<name>G2Y2S4_BOTF4</name>
<gene>
    <name evidence="1" type="ORF">BofuT4_P038660.1</name>
</gene>
<evidence type="ECO:0000313" key="1">
    <source>
        <dbReference type="EMBL" id="CCD46964.1"/>
    </source>
</evidence>
<accession>G2Y2S4</accession>
<organism evidence="1 2">
    <name type="scientific">Botryotinia fuckeliana (strain T4)</name>
    <name type="common">Noble rot fungus</name>
    <name type="synonym">Botrytis cinerea</name>
    <dbReference type="NCBI Taxonomy" id="999810"/>
    <lineage>
        <taxon>Eukaryota</taxon>
        <taxon>Fungi</taxon>
        <taxon>Dikarya</taxon>
        <taxon>Ascomycota</taxon>
        <taxon>Pezizomycotina</taxon>
        <taxon>Leotiomycetes</taxon>
        <taxon>Helotiales</taxon>
        <taxon>Sclerotiniaceae</taxon>
        <taxon>Botrytis</taxon>
    </lineage>
</organism>
<proteinExistence type="predicted"/>
<dbReference type="AlphaFoldDB" id="G2Y2S4"/>
<dbReference type="InParanoid" id="G2Y2S4"/>
<evidence type="ECO:0000313" key="2">
    <source>
        <dbReference type="Proteomes" id="UP000008177"/>
    </source>
</evidence>
<dbReference type="EMBL" id="FQ790285">
    <property type="protein sequence ID" value="CCD46964.1"/>
    <property type="molecule type" value="Genomic_DNA"/>
</dbReference>
<dbReference type="HOGENOM" id="CLU_2249697_0_0_1"/>
<reference evidence="2" key="1">
    <citation type="journal article" date="2011" name="PLoS Genet.">
        <title>Genomic analysis of the necrotrophic fungal pathogens Sclerotinia sclerotiorum and Botrytis cinerea.</title>
        <authorList>
            <person name="Amselem J."/>
            <person name="Cuomo C.A."/>
            <person name="van Kan J.A."/>
            <person name="Viaud M."/>
            <person name="Benito E.P."/>
            <person name="Couloux A."/>
            <person name="Coutinho P.M."/>
            <person name="de Vries R.P."/>
            <person name="Dyer P.S."/>
            <person name="Fillinger S."/>
            <person name="Fournier E."/>
            <person name="Gout L."/>
            <person name="Hahn M."/>
            <person name="Kohn L."/>
            <person name="Lapalu N."/>
            <person name="Plummer K.M."/>
            <person name="Pradier J.M."/>
            <person name="Quevillon E."/>
            <person name="Sharon A."/>
            <person name="Simon A."/>
            <person name="ten Have A."/>
            <person name="Tudzynski B."/>
            <person name="Tudzynski P."/>
            <person name="Wincker P."/>
            <person name="Andrew M."/>
            <person name="Anthouard V."/>
            <person name="Beever R.E."/>
            <person name="Beffa R."/>
            <person name="Benoit I."/>
            <person name="Bouzid O."/>
            <person name="Brault B."/>
            <person name="Chen Z."/>
            <person name="Choquer M."/>
            <person name="Collemare J."/>
            <person name="Cotton P."/>
            <person name="Danchin E.G."/>
            <person name="Da Silva C."/>
            <person name="Gautier A."/>
            <person name="Giraud C."/>
            <person name="Giraud T."/>
            <person name="Gonzalez C."/>
            <person name="Grossetete S."/>
            <person name="Guldener U."/>
            <person name="Henrissat B."/>
            <person name="Howlett B.J."/>
            <person name="Kodira C."/>
            <person name="Kretschmer M."/>
            <person name="Lappartient A."/>
            <person name="Leroch M."/>
            <person name="Levis C."/>
            <person name="Mauceli E."/>
            <person name="Neuveglise C."/>
            <person name="Oeser B."/>
            <person name="Pearson M."/>
            <person name="Poulain J."/>
            <person name="Poussereau N."/>
            <person name="Quesneville H."/>
            <person name="Rascle C."/>
            <person name="Schumacher J."/>
            <person name="Segurens B."/>
            <person name="Sexton A."/>
            <person name="Silva E."/>
            <person name="Sirven C."/>
            <person name="Soanes D.M."/>
            <person name="Talbot N.J."/>
            <person name="Templeton M."/>
            <person name="Yandava C."/>
            <person name="Yarden O."/>
            <person name="Zeng Q."/>
            <person name="Rollins J.A."/>
            <person name="Lebrun M.H."/>
            <person name="Dickman M."/>
        </authorList>
    </citation>
    <scope>NUCLEOTIDE SEQUENCE [LARGE SCALE GENOMIC DNA]</scope>
    <source>
        <strain evidence="2">T4</strain>
    </source>
</reference>
<dbReference type="Proteomes" id="UP000008177">
    <property type="component" value="Unplaced contigs"/>
</dbReference>
<protein>
    <submittedName>
        <fullName evidence="1">Uncharacterized protein</fullName>
    </submittedName>
</protein>
<sequence>MRRVAMQSDAGSRRARLNASIHLSLLLLWYDMETRRKQIMVHGGNCIRLRYGCVYLKRVTEIIYTFYWGDRDNGDFALHRQIPTEKGRSSVYQTLDVSPRENKK</sequence>